<dbReference type="Pfam" id="PF05433">
    <property type="entry name" value="Rick_17kDa_Anti"/>
    <property type="match status" value="1"/>
</dbReference>
<evidence type="ECO:0000256" key="3">
    <source>
        <dbReference type="SAM" id="SignalP"/>
    </source>
</evidence>
<gene>
    <name evidence="5" type="ORF">ACFSF0_12840</name>
</gene>
<evidence type="ECO:0000313" key="6">
    <source>
        <dbReference type="Proteomes" id="UP001597304"/>
    </source>
</evidence>
<dbReference type="InterPro" id="IPR008816">
    <property type="entry name" value="Gly_zipper_2TM_dom"/>
</dbReference>
<comment type="caution">
    <text evidence="5">The sequence shown here is derived from an EMBL/GenBank/DDBJ whole genome shotgun (WGS) entry which is preliminary data.</text>
</comment>
<dbReference type="EMBL" id="JBHUEJ010000027">
    <property type="protein sequence ID" value="MFD1711501.1"/>
    <property type="molecule type" value="Genomic_DNA"/>
</dbReference>
<dbReference type="RefSeq" id="WP_147913709.1">
    <property type="nucleotide sequence ID" value="NZ_JBHUEJ010000027.1"/>
</dbReference>
<keyword evidence="2" id="KW-0472">Membrane</keyword>
<dbReference type="Proteomes" id="UP001597304">
    <property type="component" value="Unassembled WGS sequence"/>
</dbReference>
<evidence type="ECO:0000256" key="2">
    <source>
        <dbReference type="ARBA" id="ARBA00023136"/>
    </source>
</evidence>
<sequence length="274" mass="28398">MKSSTSSAFAVRLAVLAALGVAATAAQAQSMVNARVLGAQPVVEQVPVQDCRPYGRPTSGAGAGVGAVTGGLIGSQIGKGNGHIAGAILGAIGGAILGNTAEAYNNGYGNCGTGYSQRVTGYDVTYEYNGRQYQTRTAQAPGQWLQVPNPEGGYYNQPNYGYNDGAQTYPVQPAPVATYPVPPAYSSYPSGGEVAQPGYDAGYYPQQPVYPAPYPQPYPQAFPQPYPYAAPVYQSYPAPVYVRPAPRYVAPVGVNLSIGGRIGRHGGVGVGFGY</sequence>
<name>A0ABW4KW82_9BURK</name>
<evidence type="ECO:0000256" key="1">
    <source>
        <dbReference type="ARBA" id="ARBA00004370"/>
    </source>
</evidence>
<protein>
    <submittedName>
        <fullName evidence="5">Glycine zipper 2TM domain-containing protein</fullName>
    </submittedName>
</protein>
<keyword evidence="3" id="KW-0732">Signal</keyword>
<keyword evidence="6" id="KW-1185">Reference proteome</keyword>
<feature type="domain" description="Glycine zipper 2TM" evidence="4">
    <location>
        <begin position="61"/>
        <end position="101"/>
    </location>
</feature>
<dbReference type="InterPro" id="IPR051407">
    <property type="entry name" value="Bact_OM_lipoprot/Surf_antigen"/>
</dbReference>
<feature type="chain" id="PRO_5047030384" evidence="3">
    <location>
        <begin position="29"/>
        <end position="274"/>
    </location>
</feature>
<evidence type="ECO:0000259" key="4">
    <source>
        <dbReference type="Pfam" id="PF05433"/>
    </source>
</evidence>
<dbReference type="PANTHER" id="PTHR35603:SF2">
    <property type="entry name" value="OUTER MEMBRANE LIPOPROTEIN"/>
    <property type="match status" value="1"/>
</dbReference>
<dbReference type="PANTHER" id="PTHR35603">
    <property type="match status" value="1"/>
</dbReference>
<reference evidence="6" key="1">
    <citation type="journal article" date="2019" name="Int. J. Syst. Evol. Microbiol.">
        <title>The Global Catalogue of Microorganisms (GCM) 10K type strain sequencing project: providing services to taxonomists for standard genome sequencing and annotation.</title>
        <authorList>
            <consortium name="The Broad Institute Genomics Platform"/>
            <consortium name="The Broad Institute Genome Sequencing Center for Infectious Disease"/>
            <person name="Wu L."/>
            <person name="Ma J."/>
        </authorList>
    </citation>
    <scope>NUCLEOTIDE SEQUENCE [LARGE SCALE GENOMIC DNA]</scope>
    <source>
        <strain evidence="6">LMG 29247</strain>
    </source>
</reference>
<evidence type="ECO:0000313" key="5">
    <source>
        <dbReference type="EMBL" id="MFD1711501.1"/>
    </source>
</evidence>
<organism evidence="5 6">
    <name type="scientific">Ottowia flava</name>
    <dbReference type="NCBI Taxonomy" id="2675430"/>
    <lineage>
        <taxon>Bacteria</taxon>
        <taxon>Pseudomonadati</taxon>
        <taxon>Pseudomonadota</taxon>
        <taxon>Betaproteobacteria</taxon>
        <taxon>Burkholderiales</taxon>
        <taxon>Comamonadaceae</taxon>
        <taxon>Ottowia</taxon>
    </lineage>
</organism>
<comment type="subcellular location">
    <subcellularLocation>
        <location evidence="1">Membrane</location>
    </subcellularLocation>
</comment>
<proteinExistence type="predicted"/>
<accession>A0ABW4KW82</accession>
<feature type="signal peptide" evidence="3">
    <location>
        <begin position="1"/>
        <end position="28"/>
    </location>
</feature>